<keyword evidence="7" id="KW-1185">Reference proteome</keyword>
<feature type="compositionally biased region" description="Polar residues" evidence="4">
    <location>
        <begin position="80"/>
        <end position="92"/>
    </location>
</feature>
<dbReference type="InterPro" id="IPR029058">
    <property type="entry name" value="AB_hydrolase_fold"/>
</dbReference>
<dbReference type="InterPro" id="IPR019826">
    <property type="entry name" value="Carboxylesterase_B_AS"/>
</dbReference>
<organism evidence="6 7">
    <name type="scientific">Armillaria novae-zelandiae</name>
    <dbReference type="NCBI Taxonomy" id="153914"/>
    <lineage>
        <taxon>Eukaryota</taxon>
        <taxon>Fungi</taxon>
        <taxon>Dikarya</taxon>
        <taxon>Basidiomycota</taxon>
        <taxon>Agaricomycotina</taxon>
        <taxon>Agaricomycetes</taxon>
        <taxon>Agaricomycetidae</taxon>
        <taxon>Agaricales</taxon>
        <taxon>Marasmiineae</taxon>
        <taxon>Physalacriaceae</taxon>
        <taxon>Armillaria</taxon>
    </lineage>
</organism>
<dbReference type="InterPro" id="IPR002018">
    <property type="entry name" value="CarbesteraseB"/>
</dbReference>
<evidence type="ECO:0000313" key="7">
    <source>
        <dbReference type="Proteomes" id="UP001175227"/>
    </source>
</evidence>
<reference evidence="6" key="1">
    <citation type="submission" date="2023-06" db="EMBL/GenBank/DDBJ databases">
        <authorList>
            <consortium name="Lawrence Berkeley National Laboratory"/>
            <person name="Ahrendt S."/>
            <person name="Sahu N."/>
            <person name="Indic B."/>
            <person name="Wong-Bajracharya J."/>
            <person name="Merenyi Z."/>
            <person name="Ke H.-M."/>
            <person name="Monk M."/>
            <person name="Kocsube S."/>
            <person name="Drula E."/>
            <person name="Lipzen A."/>
            <person name="Balint B."/>
            <person name="Henrissat B."/>
            <person name="Andreopoulos B."/>
            <person name="Martin F.M."/>
            <person name="Harder C.B."/>
            <person name="Rigling D."/>
            <person name="Ford K.L."/>
            <person name="Foster G.D."/>
            <person name="Pangilinan J."/>
            <person name="Papanicolaou A."/>
            <person name="Barry K."/>
            <person name="LaButti K."/>
            <person name="Viragh M."/>
            <person name="Koriabine M."/>
            <person name="Yan M."/>
            <person name="Riley R."/>
            <person name="Champramary S."/>
            <person name="Plett K.L."/>
            <person name="Tsai I.J."/>
            <person name="Slot J."/>
            <person name="Sipos G."/>
            <person name="Plett J."/>
            <person name="Nagy L.G."/>
            <person name="Grigoriev I.V."/>
        </authorList>
    </citation>
    <scope>NUCLEOTIDE SEQUENCE</scope>
    <source>
        <strain evidence="6">ICMP 16352</strain>
    </source>
</reference>
<dbReference type="Pfam" id="PF00135">
    <property type="entry name" value="COesterase"/>
    <property type="match status" value="1"/>
</dbReference>
<evidence type="ECO:0000313" key="6">
    <source>
        <dbReference type="EMBL" id="KAK0486369.1"/>
    </source>
</evidence>
<evidence type="ECO:0000256" key="1">
    <source>
        <dbReference type="ARBA" id="ARBA00005964"/>
    </source>
</evidence>
<sequence length="530" mass="59501">MSSIPNKHLHDELATNTERVTVTTKFGNVTGGRARNGAAVWLEVPFALPPTRFADPVPLPEGWKYEAGKEYLTESKFAAQPTNNGQRGNTPQEDVVGFGSPTEDPLFVTIVAPPSFPAKRGFLVKVYIHGGFLQFGSPHGLKSQNQFISAERSEVWVNMGYRISAFGFLACDAPGVDLKGNYGFKDQWLAIQWVRDNIEAFGGNPNDIQLSGLSAGAHSVHQILHYTSHLPKGVNAPFHSAIIQSNAIIATPKTPPQLRPQFDALCRALGLDPTDPDILETLRDPSKVSAEQICHVIETDAVGPEFGTFRGCVDNDWMLSTPDVMEWQRSGFASALKEKGVRCVVVGETREEWYLYSIAHPVRTLDDVQKNLERYYDTNMVKDILRMYPLPQKEVDVQRFYGDVFSDWQVYLPVRILARDLLNSGYPVLRYQILWVPDQCKTDGYITHGVDRVYWAFRLPLLYGEEDVAVARKWLDTVFGEVDALRKEGKSARGIMEVLVLKADKTIGWIEDAVWAEKMRLREILPEESS</sequence>
<accession>A0AA39PLM3</accession>
<name>A0AA39PLM3_9AGAR</name>
<evidence type="ECO:0000256" key="3">
    <source>
        <dbReference type="RuleBase" id="RU361235"/>
    </source>
</evidence>
<dbReference type="PANTHER" id="PTHR43142:SF1">
    <property type="entry name" value="CARBOXYLIC ESTER HYDROLASE"/>
    <property type="match status" value="1"/>
</dbReference>
<comment type="similarity">
    <text evidence="1 3">Belongs to the type-B carboxylesterase/lipase family.</text>
</comment>
<evidence type="ECO:0000259" key="5">
    <source>
        <dbReference type="Pfam" id="PF00135"/>
    </source>
</evidence>
<dbReference type="Proteomes" id="UP001175227">
    <property type="component" value="Unassembled WGS sequence"/>
</dbReference>
<dbReference type="GO" id="GO:0016787">
    <property type="term" value="F:hydrolase activity"/>
    <property type="evidence" value="ECO:0007669"/>
    <property type="project" value="UniProtKB-KW"/>
</dbReference>
<evidence type="ECO:0000256" key="4">
    <source>
        <dbReference type="SAM" id="MobiDB-lite"/>
    </source>
</evidence>
<evidence type="ECO:0000256" key="2">
    <source>
        <dbReference type="ARBA" id="ARBA00022801"/>
    </source>
</evidence>
<dbReference type="AlphaFoldDB" id="A0AA39PLM3"/>
<dbReference type="EMBL" id="JAUEPR010000004">
    <property type="protein sequence ID" value="KAK0486369.1"/>
    <property type="molecule type" value="Genomic_DNA"/>
</dbReference>
<gene>
    <name evidence="6" type="ORF">IW261DRAFT_1455136</name>
</gene>
<keyword evidence="2 3" id="KW-0378">Hydrolase</keyword>
<feature type="domain" description="Carboxylesterase type B" evidence="5">
    <location>
        <begin position="21"/>
        <end position="462"/>
    </location>
</feature>
<feature type="region of interest" description="Disordered" evidence="4">
    <location>
        <begin position="79"/>
        <end position="98"/>
    </location>
</feature>
<proteinExistence type="inferred from homology"/>
<dbReference type="Gene3D" id="3.40.50.1820">
    <property type="entry name" value="alpha/beta hydrolase"/>
    <property type="match status" value="1"/>
</dbReference>
<dbReference type="EC" id="3.1.1.-" evidence="3"/>
<protein>
    <recommendedName>
        <fullName evidence="3">Carboxylic ester hydrolase</fullName>
        <ecNumber evidence="3">3.1.1.-</ecNumber>
    </recommendedName>
</protein>
<comment type="caution">
    <text evidence="6">The sequence shown here is derived from an EMBL/GenBank/DDBJ whole genome shotgun (WGS) entry which is preliminary data.</text>
</comment>
<dbReference type="PROSITE" id="PS00122">
    <property type="entry name" value="CARBOXYLESTERASE_B_1"/>
    <property type="match status" value="1"/>
</dbReference>
<dbReference type="PANTHER" id="PTHR43142">
    <property type="entry name" value="CARBOXYLIC ESTER HYDROLASE"/>
    <property type="match status" value="1"/>
</dbReference>
<dbReference type="SUPFAM" id="SSF53474">
    <property type="entry name" value="alpha/beta-Hydrolases"/>
    <property type="match status" value="1"/>
</dbReference>